<dbReference type="AlphaFoldDB" id="A0A8S9Q4S1"/>
<accession>A0A8S9Q4S1</accession>
<name>A0A8S9Q4S1_BRACR</name>
<dbReference type="EMBL" id="QGKX02001290">
    <property type="protein sequence ID" value="KAF3538735.1"/>
    <property type="molecule type" value="Genomic_DNA"/>
</dbReference>
<feature type="compositionally biased region" description="Basic residues" evidence="1">
    <location>
        <begin position="11"/>
        <end position="22"/>
    </location>
</feature>
<feature type="compositionally biased region" description="Basic and acidic residues" evidence="1">
    <location>
        <begin position="1"/>
        <end position="10"/>
    </location>
</feature>
<gene>
    <name evidence="2" type="ORF">F2Q69_00019831</name>
</gene>
<comment type="caution">
    <text evidence="2">The sequence shown here is derived from an EMBL/GenBank/DDBJ whole genome shotgun (WGS) entry which is preliminary data.</text>
</comment>
<sequence length="67" mass="7494">MRMCIKEDKKRRGGKANHHPKPSHLIPPEIHVITGAGVMPQTEACIIHPWAFPFVGLAMIQEASRIN</sequence>
<organism evidence="2 3">
    <name type="scientific">Brassica cretica</name>
    <name type="common">Mustard</name>
    <dbReference type="NCBI Taxonomy" id="69181"/>
    <lineage>
        <taxon>Eukaryota</taxon>
        <taxon>Viridiplantae</taxon>
        <taxon>Streptophyta</taxon>
        <taxon>Embryophyta</taxon>
        <taxon>Tracheophyta</taxon>
        <taxon>Spermatophyta</taxon>
        <taxon>Magnoliopsida</taxon>
        <taxon>eudicotyledons</taxon>
        <taxon>Gunneridae</taxon>
        <taxon>Pentapetalae</taxon>
        <taxon>rosids</taxon>
        <taxon>malvids</taxon>
        <taxon>Brassicales</taxon>
        <taxon>Brassicaceae</taxon>
        <taxon>Brassiceae</taxon>
        <taxon>Brassica</taxon>
    </lineage>
</organism>
<proteinExistence type="predicted"/>
<reference evidence="2" key="1">
    <citation type="submission" date="2019-12" db="EMBL/GenBank/DDBJ databases">
        <title>Genome sequencing and annotation of Brassica cretica.</title>
        <authorList>
            <person name="Studholme D.J."/>
            <person name="Sarris P."/>
        </authorList>
    </citation>
    <scope>NUCLEOTIDE SEQUENCE</scope>
    <source>
        <strain evidence="2">PFS-109/04</strain>
        <tissue evidence="2">Leaf</tissue>
    </source>
</reference>
<feature type="region of interest" description="Disordered" evidence="1">
    <location>
        <begin position="1"/>
        <end position="27"/>
    </location>
</feature>
<dbReference type="Proteomes" id="UP000712600">
    <property type="component" value="Unassembled WGS sequence"/>
</dbReference>
<evidence type="ECO:0000313" key="2">
    <source>
        <dbReference type="EMBL" id="KAF3538735.1"/>
    </source>
</evidence>
<evidence type="ECO:0000256" key="1">
    <source>
        <dbReference type="SAM" id="MobiDB-lite"/>
    </source>
</evidence>
<protein>
    <submittedName>
        <fullName evidence="2">Uncharacterized protein</fullName>
    </submittedName>
</protein>
<evidence type="ECO:0000313" key="3">
    <source>
        <dbReference type="Proteomes" id="UP000712600"/>
    </source>
</evidence>